<evidence type="ECO:0000313" key="1">
    <source>
        <dbReference type="EMBL" id="VVU99271.1"/>
    </source>
</evidence>
<gene>
    <name evidence="1" type="ORF">FVB9532_00523</name>
</gene>
<comment type="caution">
    <text evidence="1">The sequence shown here is derived from an EMBL/GenBank/DDBJ whole genome shotgun (WGS) entry which is preliminary data.</text>
</comment>
<dbReference type="Proteomes" id="UP000356253">
    <property type="component" value="Unassembled WGS sequence"/>
</dbReference>
<protein>
    <submittedName>
        <fullName evidence="1">Uncharacterized protein</fullName>
    </submittedName>
</protein>
<name>A0AC61Y466_9FLAO</name>
<evidence type="ECO:0000313" key="2">
    <source>
        <dbReference type="Proteomes" id="UP000356253"/>
    </source>
</evidence>
<sequence>MNKTVNINLAGIFFHIDEDAFFKLKSYLDAIKNSFTDAQGRDEIVHDIEARIAELFSEKMKIDRQVISLRQVEEVIEIMGQPEDYKVDDDIFEDEEPKSYAHSSQASQKSEKRSKKLYRDPDNSYIAGVSAGLGHYFSIDPVWVRILFIITTIITSGTFLLVYLIFWIVMPEAKTTAEKLEMRGEPINISNIEKKVREGFDNVASKVKDVDYEKYGKQVNSSATNFFKSIGNILVAILRVFIKFIGILIILLSGISLIALLFSLLSFGTFGIFDAPWMDYVELANIGIPLWLGSLLIFFVAGIPFFFLFILGLKILVDNLKSIGMPVKLGLLGLWLISIFVISFLGIRQATERAFEGEVIETKTIPIASTDTLFLAMRGDNFYGNDLNRDGGMKIKLNRNGEKILYSRDVRIVVKSSRDSIGKIEITKQAEGKSYQAAKERASAIDYSTHFSNHTLSLDGYFITPTTNMFSDQKVVVTVYLPQGTTLLAEENISSYHYNNSYYGDILLDGQEGHFLSIGYKETICKTCPIDDDDFDADFNDDYEENDSFSQDENTTYETDDEWYQEQEKETIELKTEQDSTLVK</sequence>
<dbReference type="EMBL" id="CABVMM010000002">
    <property type="protein sequence ID" value="VVU99271.1"/>
    <property type="molecule type" value="Genomic_DNA"/>
</dbReference>
<organism evidence="1 2">
    <name type="scientific">Mesonia oceanica</name>
    <dbReference type="NCBI Taxonomy" id="2687242"/>
    <lineage>
        <taxon>Bacteria</taxon>
        <taxon>Pseudomonadati</taxon>
        <taxon>Bacteroidota</taxon>
        <taxon>Flavobacteriia</taxon>
        <taxon>Flavobacteriales</taxon>
        <taxon>Flavobacteriaceae</taxon>
        <taxon>Mesonia</taxon>
    </lineage>
</organism>
<reference evidence="1" key="1">
    <citation type="submission" date="2019-09" db="EMBL/GenBank/DDBJ databases">
        <authorList>
            <person name="Rodrigo-Torres L."/>
            <person name="Arahal R. D."/>
            <person name="Lucena T."/>
        </authorList>
    </citation>
    <scope>NUCLEOTIDE SEQUENCE</scope>
    <source>
        <strain evidence="1">ISS653</strain>
    </source>
</reference>
<proteinExistence type="predicted"/>
<accession>A0AC61Y466</accession>
<keyword evidence="2" id="KW-1185">Reference proteome</keyword>